<dbReference type="OrthoDB" id="5297205at2"/>
<evidence type="ECO:0000256" key="6">
    <source>
        <dbReference type="ARBA" id="ARBA00023145"/>
    </source>
</evidence>
<comment type="subunit">
    <text evidence="11">This enzyme consists of two polypeptide chains, which are synthesized in precursor form from a single polypeptide.</text>
</comment>
<protein>
    <recommendedName>
        <fullName evidence="11">Glutathione hydrolase proenzyme</fullName>
        <ecNumber evidence="11">2.3.2.2</ecNumber>
        <ecNumber evidence="11">3.4.19.13</ecNumber>
    </recommendedName>
    <component>
        <recommendedName>
            <fullName evidence="11">Glutathione hydrolase large chain</fullName>
        </recommendedName>
    </component>
    <component>
        <recommendedName>
            <fullName evidence="11">Glutathione hydrolase small chain</fullName>
        </recommendedName>
    </component>
</protein>
<dbReference type="RefSeq" id="WP_155453612.1">
    <property type="nucleotide sequence ID" value="NZ_WNKX01000005.1"/>
</dbReference>
<comment type="catalytic activity">
    <reaction evidence="2 11">
        <text>glutathione + H2O = L-cysteinylglycine + L-glutamate</text>
        <dbReference type="Rhea" id="RHEA:28807"/>
        <dbReference type="ChEBI" id="CHEBI:15377"/>
        <dbReference type="ChEBI" id="CHEBI:29985"/>
        <dbReference type="ChEBI" id="CHEBI:57925"/>
        <dbReference type="ChEBI" id="CHEBI:61694"/>
        <dbReference type="EC" id="3.4.19.13"/>
    </reaction>
</comment>
<dbReference type="GO" id="GO:0103068">
    <property type="term" value="F:leukotriene C4 gamma-glutamyl transferase activity"/>
    <property type="evidence" value="ECO:0007669"/>
    <property type="project" value="UniProtKB-EC"/>
</dbReference>
<dbReference type="GO" id="GO:0006750">
    <property type="term" value="P:glutathione biosynthetic process"/>
    <property type="evidence" value="ECO:0007669"/>
    <property type="project" value="UniProtKB-KW"/>
</dbReference>
<dbReference type="GO" id="GO:0036374">
    <property type="term" value="F:glutathione hydrolase activity"/>
    <property type="evidence" value="ECO:0007669"/>
    <property type="project" value="UniProtKB-UniRule"/>
</dbReference>
<dbReference type="Gene3D" id="3.60.20.40">
    <property type="match status" value="1"/>
</dbReference>
<evidence type="ECO:0000256" key="11">
    <source>
        <dbReference type="RuleBase" id="RU368036"/>
    </source>
</evidence>
<evidence type="ECO:0000256" key="8">
    <source>
        <dbReference type="ARBA" id="ARBA00047417"/>
    </source>
</evidence>
<evidence type="ECO:0000256" key="3">
    <source>
        <dbReference type="ARBA" id="ARBA00009381"/>
    </source>
</evidence>
<evidence type="ECO:0000256" key="9">
    <source>
        <dbReference type="PIRSR" id="PIRSR600101-1"/>
    </source>
</evidence>
<keyword evidence="6 11" id="KW-0865">Zymogen</keyword>
<comment type="caution">
    <text evidence="13">The sequence shown here is derived from an EMBL/GenBank/DDBJ whole genome shotgun (WGS) entry which is preliminary data.</text>
</comment>
<dbReference type="InterPro" id="IPR043138">
    <property type="entry name" value="GGT_lsub"/>
</dbReference>
<feature type="chain" id="PRO_5026794649" description="Glutathione hydrolase proenzyme" evidence="12">
    <location>
        <begin position="19"/>
        <end position="580"/>
    </location>
</feature>
<dbReference type="Proteomes" id="UP000472320">
    <property type="component" value="Unassembled WGS sequence"/>
</dbReference>
<dbReference type="PANTHER" id="PTHR43199:SF1">
    <property type="entry name" value="GLUTATHIONE HYDROLASE PROENZYME"/>
    <property type="match status" value="1"/>
</dbReference>
<feature type="binding site" evidence="10">
    <location>
        <position position="487"/>
    </location>
    <ligand>
        <name>L-glutamate</name>
        <dbReference type="ChEBI" id="CHEBI:29985"/>
    </ligand>
</feature>
<dbReference type="InterPro" id="IPR051792">
    <property type="entry name" value="GGT_bact"/>
</dbReference>
<reference evidence="13 14" key="1">
    <citation type="submission" date="2019-11" db="EMBL/GenBank/DDBJ databases">
        <title>Type strains purchased from KCTC, JCM and DSMZ.</title>
        <authorList>
            <person name="Lu H."/>
        </authorList>
    </citation>
    <scope>NUCLEOTIDE SEQUENCE [LARGE SCALE GENOMIC DNA]</scope>
    <source>
        <strain evidence="13 14">JCM 31587</strain>
    </source>
</reference>
<keyword evidence="11" id="KW-0317">Glutathione biosynthesis</keyword>
<keyword evidence="14" id="KW-1185">Reference proteome</keyword>
<comment type="similarity">
    <text evidence="3 11">Belongs to the gamma-glutamyltransferase family.</text>
</comment>
<evidence type="ECO:0000256" key="4">
    <source>
        <dbReference type="ARBA" id="ARBA00022679"/>
    </source>
</evidence>
<feature type="binding site" evidence="10">
    <location>
        <position position="439"/>
    </location>
    <ligand>
        <name>L-glutamate</name>
        <dbReference type="ChEBI" id="CHEBI:29985"/>
    </ligand>
</feature>
<evidence type="ECO:0000256" key="2">
    <source>
        <dbReference type="ARBA" id="ARBA00001089"/>
    </source>
</evidence>
<comment type="catalytic activity">
    <reaction evidence="8 11">
        <text>an N-terminal (5-L-glutamyl)-[peptide] + an alpha-amino acid = 5-L-glutamyl amino acid + an N-terminal L-alpha-aminoacyl-[peptide]</text>
        <dbReference type="Rhea" id="RHEA:23904"/>
        <dbReference type="Rhea" id="RHEA-COMP:9780"/>
        <dbReference type="Rhea" id="RHEA-COMP:9795"/>
        <dbReference type="ChEBI" id="CHEBI:77644"/>
        <dbReference type="ChEBI" id="CHEBI:78597"/>
        <dbReference type="ChEBI" id="CHEBI:78599"/>
        <dbReference type="ChEBI" id="CHEBI:78608"/>
        <dbReference type="EC" id="2.3.2.2"/>
    </reaction>
</comment>
<keyword evidence="5 11" id="KW-0378">Hydrolase</keyword>
<gene>
    <name evidence="13" type="primary">ggt</name>
    <name evidence="13" type="ORF">GM658_08660</name>
</gene>
<evidence type="ECO:0000313" key="13">
    <source>
        <dbReference type="EMBL" id="MTW10675.1"/>
    </source>
</evidence>
<dbReference type="GO" id="GO:0006751">
    <property type="term" value="P:glutathione catabolic process"/>
    <property type="evidence" value="ECO:0007669"/>
    <property type="project" value="UniProtKB-UniRule"/>
</dbReference>
<feature type="signal peptide" evidence="12">
    <location>
        <begin position="1"/>
        <end position="18"/>
    </location>
</feature>
<dbReference type="AlphaFoldDB" id="A0A6L6QEK0"/>
<keyword evidence="7 11" id="KW-0012">Acyltransferase</keyword>
<evidence type="ECO:0000256" key="1">
    <source>
        <dbReference type="ARBA" id="ARBA00001049"/>
    </source>
</evidence>
<dbReference type="EC" id="2.3.2.2" evidence="11"/>
<dbReference type="Gene3D" id="1.10.246.130">
    <property type="match status" value="1"/>
</dbReference>
<keyword evidence="12" id="KW-0732">Signal</keyword>
<dbReference type="PANTHER" id="PTHR43199">
    <property type="entry name" value="GLUTATHIONE HYDROLASE"/>
    <property type="match status" value="1"/>
</dbReference>
<dbReference type="PRINTS" id="PR01210">
    <property type="entry name" value="GGTRANSPTASE"/>
</dbReference>
<evidence type="ECO:0000313" key="14">
    <source>
        <dbReference type="Proteomes" id="UP000472320"/>
    </source>
</evidence>
<dbReference type="NCBIfam" id="TIGR00066">
    <property type="entry name" value="g_glut_trans"/>
    <property type="match status" value="1"/>
</dbReference>
<organism evidence="13 14">
    <name type="scientific">Massilia eburnea</name>
    <dbReference type="NCBI Taxonomy" id="1776165"/>
    <lineage>
        <taxon>Bacteria</taxon>
        <taxon>Pseudomonadati</taxon>
        <taxon>Pseudomonadota</taxon>
        <taxon>Betaproteobacteria</taxon>
        <taxon>Burkholderiales</taxon>
        <taxon>Oxalobacteraceae</taxon>
        <taxon>Telluria group</taxon>
        <taxon>Massilia</taxon>
    </lineage>
</organism>
<proteinExistence type="inferred from homology"/>
<dbReference type="EMBL" id="WNKX01000005">
    <property type="protein sequence ID" value="MTW10675.1"/>
    <property type="molecule type" value="Genomic_DNA"/>
</dbReference>
<feature type="binding site" evidence="10">
    <location>
        <position position="105"/>
    </location>
    <ligand>
        <name>L-glutamate</name>
        <dbReference type="ChEBI" id="CHEBI:29985"/>
    </ligand>
</feature>
<accession>A0A6L6QEK0</accession>
<dbReference type="UniPathway" id="UPA00204"/>
<dbReference type="InterPro" id="IPR000101">
    <property type="entry name" value="GGT_peptidase"/>
</dbReference>
<dbReference type="SUPFAM" id="SSF56235">
    <property type="entry name" value="N-terminal nucleophile aminohydrolases (Ntn hydrolases)"/>
    <property type="match status" value="1"/>
</dbReference>
<comment type="pathway">
    <text evidence="11">Sulfur metabolism; glutathione metabolism.</text>
</comment>
<dbReference type="Pfam" id="PF01019">
    <property type="entry name" value="G_glu_transpept"/>
    <property type="match status" value="1"/>
</dbReference>
<comment type="catalytic activity">
    <reaction evidence="1 11">
        <text>an S-substituted glutathione + H2O = an S-substituted L-cysteinylglycine + L-glutamate</text>
        <dbReference type="Rhea" id="RHEA:59468"/>
        <dbReference type="ChEBI" id="CHEBI:15377"/>
        <dbReference type="ChEBI" id="CHEBI:29985"/>
        <dbReference type="ChEBI" id="CHEBI:90779"/>
        <dbReference type="ChEBI" id="CHEBI:143103"/>
        <dbReference type="EC" id="3.4.19.13"/>
    </reaction>
</comment>
<name>A0A6L6QEK0_9BURK</name>
<sequence length="580" mass="61663">MKAIALAAALFCTLPLHAQDTRAPEIATGWQEKTGWSAQKFMVAAANPLATEAGYQMLKQGGSAVDAAIATQLVLTLVEPQSSGIGGGAFMMHWDGKKVRSFDGRETAPAAATETLFQDASGKPLPRADGVVGGRSVGAPGVLRMLELAHKQYGKLAWAKLFTPAIKLAEEGFAVSPRLNSLLSNERYLQRDPVAAAYFFDKDRKAWPAGHILKNPALARTLREIAAEGADAFYRGHIARDIAAKVQGHPTNPGGLTAADIAGYKAKEREPVCSDYRAYTVCGMPPPSSGGIAIAQILGILETSKIGEYAPVNGVLTADAIHLMSEAERLAYADRARYVADTDFVPLPGKGASGLLDKAYLHQRATLIGEKSMGRARAGVPAEVKVAWGDDTALDKPSTSHLVVVDANGNAISMTTSVEDAFGSRQMVDGFLLNNQLTDFSWDSVDENGPIANRVQPGKRPRSAMSPTLVFDKQTKQLVLATGSPGGSTIINYVSKVLVGALDWKLNVQQAISLPNFGSRNGPTELEAGKFSSDVIGQLKARGHEVRQVELNSGLQGLQRTPAGWFGGADPRREGIVRGE</sequence>
<dbReference type="InterPro" id="IPR043137">
    <property type="entry name" value="GGT_ssub_C"/>
</dbReference>
<dbReference type="InterPro" id="IPR029055">
    <property type="entry name" value="Ntn_hydrolases_N"/>
</dbReference>
<evidence type="ECO:0000256" key="5">
    <source>
        <dbReference type="ARBA" id="ARBA00022801"/>
    </source>
</evidence>
<feature type="active site" description="Nucleophile" evidence="9">
    <location>
        <position position="399"/>
    </location>
</feature>
<evidence type="ECO:0000256" key="7">
    <source>
        <dbReference type="ARBA" id="ARBA00023315"/>
    </source>
</evidence>
<evidence type="ECO:0000256" key="10">
    <source>
        <dbReference type="PIRSR" id="PIRSR600101-2"/>
    </source>
</evidence>
<evidence type="ECO:0000256" key="12">
    <source>
        <dbReference type="SAM" id="SignalP"/>
    </source>
</evidence>
<keyword evidence="4 11" id="KW-0808">Transferase</keyword>
<dbReference type="EC" id="3.4.19.13" evidence="11"/>
<comment type="PTM">
    <text evidence="11">Cleaved by autocatalysis into a large and a small subunit.</text>
</comment>